<organism evidence="1 2">
    <name type="scientific">Fistulina hepatica ATCC 64428</name>
    <dbReference type="NCBI Taxonomy" id="1128425"/>
    <lineage>
        <taxon>Eukaryota</taxon>
        <taxon>Fungi</taxon>
        <taxon>Dikarya</taxon>
        <taxon>Basidiomycota</taxon>
        <taxon>Agaricomycotina</taxon>
        <taxon>Agaricomycetes</taxon>
        <taxon>Agaricomycetidae</taxon>
        <taxon>Agaricales</taxon>
        <taxon>Fistulinaceae</taxon>
        <taxon>Fistulina</taxon>
    </lineage>
</organism>
<dbReference type="EMBL" id="KN881587">
    <property type="protein sequence ID" value="KIY53794.1"/>
    <property type="molecule type" value="Genomic_DNA"/>
</dbReference>
<dbReference type="Proteomes" id="UP000054144">
    <property type="component" value="Unassembled WGS sequence"/>
</dbReference>
<dbReference type="Gene3D" id="3.40.50.1820">
    <property type="entry name" value="alpha/beta hydrolase"/>
    <property type="match status" value="1"/>
</dbReference>
<dbReference type="AlphaFoldDB" id="A0A0D7APX8"/>
<protein>
    <recommendedName>
        <fullName evidence="3">Alpha/beta-hydrolase</fullName>
    </recommendedName>
</protein>
<sequence>MPNHGHRLTKDKSNRSFKDGNERHAIDMFSFMDGAARDVSFLIDHLPSYLFPHEERTVSQWGMLGVSLGGHAAWQLLCYAPSQVSAIEPRITFGIPVISCPDYLNLMTLRARKNGVSVDPPIFPKSFVEFVRKRSALSIPYQSTDGSVNPFIGKKILALAGRDDTLVPWSAGGEEFVAKLEVGEHGIKEAFVQDDTKHHFTPEMSKLEVLCAPHQDYG</sequence>
<keyword evidence="2" id="KW-1185">Reference proteome</keyword>
<evidence type="ECO:0000313" key="2">
    <source>
        <dbReference type="Proteomes" id="UP000054144"/>
    </source>
</evidence>
<accession>A0A0D7APX8</accession>
<proteinExistence type="predicted"/>
<dbReference type="InterPro" id="IPR029058">
    <property type="entry name" value="AB_hydrolase_fold"/>
</dbReference>
<gene>
    <name evidence="1" type="ORF">FISHEDRAFT_63263</name>
</gene>
<dbReference type="SUPFAM" id="SSF53474">
    <property type="entry name" value="alpha/beta-Hydrolases"/>
    <property type="match status" value="1"/>
</dbReference>
<name>A0A0D7APX8_9AGAR</name>
<evidence type="ECO:0000313" key="1">
    <source>
        <dbReference type="EMBL" id="KIY53794.1"/>
    </source>
</evidence>
<dbReference type="OrthoDB" id="2152248at2759"/>
<evidence type="ECO:0008006" key="3">
    <source>
        <dbReference type="Google" id="ProtNLM"/>
    </source>
</evidence>
<reference evidence="1 2" key="1">
    <citation type="journal article" date="2015" name="Fungal Genet. Biol.">
        <title>Evolution of novel wood decay mechanisms in Agaricales revealed by the genome sequences of Fistulina hepatica and Cylindrobasidium torrendii.</title>
        <authorList>
            <person name="Floudas D."/>
            <person name="Held B.W."/>
            <person name="Riley R."/>
            <person name="Nagy L.G."/>
            <person name="Koehler G."/>
            <person name="Ransdell A.S."/>
            <person name="Younus H."/>
            <person name="Chow J."/>
            <person name="Chiniquy J."/>
            <person name="Lipzen A."/>
            <person name="Tritt A."/>
            <person name="Sun H."/>
            <person name="Haridas S."/>
            <person name="LaButti K."/>
            <person name="Ohm R.A."/>
            <person name="Kues U."/>
            <person name="Blanchette R.A."/>
            <person name="Grigoriev I.V."/>
            <person name="Minto R.E."/>
            <person name="Hibbett D.S."/>
        </authorList>
    </citation>
    <scope>NUCLEOTIDE SEQUENCE [LARGE SCALE GENOMIC DNA]</scope>
    <source>
        <strain evidence="1 2">ATCC 64428</strain>
    </source>
</reference>